<accession>A0ABR0JUJ2</accession>
<proteinExistence type="predicted"/>
<organism evidence="1 2">
    <name type="scientific">Lithohypha guttulata</name>
    <dbReference type="NCBI Taxonomy" id="1690604"/>
    <lineage>
        <taxon>Eukaryota</taxon>
        <taxon>Fungi</taxon>
        <taxon>Dikarya</taxon>
        <taxon>Ascomycota</taxon>
        <taxon>Pezizomycotina</taxon>
        <taxon>Eurotiomycetes</taxon>
        <taxon>Chaetothyriomycetidae</taxon>
        <taxon>Chaetothyriales</taxon>
        <taxon>Trichomeriaceae</taxon>
        <taxon>Lithohypha</taxon>
    </lineage>
</organism>
<protein>
    <submittedName>
        <fullName evidence="1">Uncharacterized protein</fullName>
    </submittedName>
</protein>
<dbReference type="Proteomes" id="UP001345013">
    <property type="component" value="Unassembled WGS sequence"/>
</dbReference>
<evidence type="ECO:0000313" key="1">
    <source>
        <dbReference type="EMBL" id="KAK5074421.1"/>
    </source>
</evidence>
<gene>
    <name evidence="1" type="ORF">LTR24_010242</name>
</gene>
<comment type="caution">
    <text evidence="1">The sequence shown here is derived from an EMBL/GenBank/DDBJ whole genome shotgun (WGS) entry which is preliminary data.</text>
</comment>
<keyword evidence="2" id="KW-1185">Reference proteome</keyword>
<sequence>MAINKRNCAAGFEAAGIEPYNPSKTLSSRFIVNHDEQRPTTPVAAGSNQIAGPWDLIMTPATGPHITTALNYLSTSTELNRTIRTIFAKTGKALERSQFELADAQRELRLLRRKAVNPNKSFIALDDIEMGSHGPPVPARPPIAT</sequence>
<evidence type="ECO:0000313" key="2">
    <source>
        <dbReference type="Proteomes" id="UP001345013"/>
    </source>
</evidence>
<reference evidence="1 2" key="1">
    <citation type="submission" date="2023-08" db="EMBL/GenBank/DDBJ databases">
        <title>Black Yeasts Isolated from many extreme environments.</title>
        <authorList>
            <person name="Coleine C."/>
            <person name="Stajich J.E."/>
            <person name="Selbmann L."/>
        </authorList>
    </citation>
    <scope>NUCLEOTIDE SEQUENCE [LARGE SCALE GENOMIC DNA]</scope>
    <source>
        <strain evidence="1 2">CCFEE 5885</strain>
    </source>
</reference>
<dbReference type="EMBL" id="JAVRRG010000291">
    <property type="protein sequence ID" value="KAK5074421.1"/>
    <property type="molecule type" value="Genomic_DNA"/>
</dbReference>
<name>A0ABR0JUJ2_9EURO</name>